<dbReference type="GO" id="GO:0004674">
    <property type="term" value="F:protein serine/threonine kinase activity"/>
    <property type="evidence" value="ECO:0007669"/>
    <property type="project" value="UniProtKB-KW"/>
</dbReference>
<reference evidence="9 10" key="1">
    <citation type="submission" date="2015-03" db="EMBL/GenBank/DDBJ databases">
        <title>Genome assembly of Sandaracinus amylolyticus DSM 53668.</title>
        <authorList>
            <person name="Sharma G."/>
            <person name="Subramanian S."/>
        </authorList>
    </citation>
    <scope>NUCLEOTIDE SEQUENCE [LARGE SCALE GENOMIC DNA]</scope>
    <source>
        <strain evidence="9 10">DSM 53668</strain>
    </source>
</reference>
<dbReference type="PROSITE" id="PS50011">
    <property type="entry name" value="PROTEIN_KINASE_DOM"/>
    <property type="match status" value="1"/>
</dbReference>
<dbReference type="SUPFAM" id="SSF56112">
    <property type="entry name" value="Protein kinase-like (PK-like)"/>
    <property type="match status" value="1"/>
</dbReference>
<evidence type="ECO:0000256" key="1">
    <source>
        <dbReference type="ARBA" id="ARBA00022679"/>
    </source>
</evidence>
<dbReference type="EMBL" id="CP011125">
    <property type="protein sequence ID" value="AKF04463.1"/>
    <property type="molecule type" value="Genomic_DNA"/>
</dbReference>
<dbReference type="PROSITE" id="PS00107">
    <property type="entry name" value="PROTEIN_KINASE_ATP"/>
    <property type="match status" value="1"/>
</dbReference>
<accession>A0A0F6YH80</accession>
<keyword evidence="4 5" id="KW-0067">ATP-binding</keyword>
<dbReference type="PANTHER" id="PTHR43289">
    <property type="entry name" value="MITOGEN-ACTIVATED PROTEIN KINASE KINASE KINASE 20-RELATED"/>
    <property type="match status" value="1"/>
</dbReference>
<keyword evidence="1" id="KW-0808">Transferase</keyword>
<dbReference type="InterPro" id="IPR017441">
    <property type="entry name" value="Protein_kinase_ATP_BS"/>
</dbReference>
<keyword evidence="2 5" id="KW-0547">Nucleotide-binding</keyword>
<dbReference type="AlphaFoldDB" id="A0A0F6YH80"/>
<evidence type="ECO:0000313" key="9">
    <source>
        <dbReference type="EMBL" id="AKF04463.1"/>
    </source>
</evidence>
<organism evidence="9 10">
    <name type="scientific">Sandaracinus amylolyticus</name>
    <dbReference type="NCBI Taxonomy" id="927083"/>
    <lineage>
        <taxon>Bacteria</taxon>
        <taxon>Pseudomonadati</taxon>
        <taxon>Myxococcota</taxon>
        <taxon>Polyangia</taxon>
        <taxon>Polyangiales</taxon>
        <taxon>Sandaracinaceae</taxon>
        <taxon>Sandaracinus</taxon>
    </lineage>
</organism>
<dbReference type="OrthoDB" id="9801841at2"/>
<dbReference type="InterPro" id="IPR008271">
    <property type="entry name" value="Ser/Thr_kinase_AS"/>
</dbReference>
<feature type="region of interest" description="Disordered" evidence="6">
    <location>
        <begin position="507"/>
        <end position="528"/>
    </location>
</feature>
<name>A0A0F6YH80_9BACT</name>
<keyword evidence="7" id="KW-0472">Membrane</keyword>
<dbReference type="KEGG" id="samy:DB32_001612"/>
<dbReference type="InterPro" id="IPR011009">
    <property type="entry name" value="Kinase-like_dom_sf"/>
</dbReference>
<evidence type="ECO:0000256" key="4">
    <source>
        <dbReference type="ARBA" id="ARBA00022840"/>
    </source>
</evidence>
<evidence type="ECO:0000259" key="8">
    <source>
        <dbReference type="PROSITE" id="PS50011"/>
    </source>
</evidence>
<gene>
    <name evidence="9" type="ORF">DB32_001612</name>
</gene>
<dbReference type="RefSeq" id="WP_053231804.1">
    <property type="nucleotide sequence ID" value="NZ_CP011125.1"/>
</dbReference>
<dbReference type="InterPro" id="IPR000719">
    <property type="entry name" value="Prot_kinase_dom"/>
</dbReference>
<feature type="transmembrane region" description="Helical" evidence="7">
    <location>
        <begin position="353"/>
        <end position="372"/>
    </location>
</feature>
<feature type="binding site" evidence="5">
    <location>
        <position position="63"/>
    </location>
    <ligand>
        <name>ATP</name>
        <dbReference type="ChEBI" id="CHEBI:30616"/>
    </ligand>
</feature>
<keyword evidence="3 9" id="KW-0418">Kinase</keyword>
<protein>
    <submittedName>
        <fullName evidence="9">Serine/threonine protein kinase</fullName>
    </submittedName>
</protein>
<evidence type="ECO:0000256" key="2">
    <source>
        <dbReference type="ARBA" id="ARBA00022741"/>
    </source>
</evidence>
<dbReference type="Proteomes" id="UP000034883">
    <property type="component" value="Chromosome"/>
</dbReference>
<feature type="region of interest" description="Disordered" evidence="6">
    <location>
        <begin position="307"/>
        <end position="346"/>
    </location>
</feature>
<proteinExistence type="predicted"/>
<dbReference type="Gene3D" id="3.30.200.20">
    <property type="entry name" value="Phosphorylase Kinase, domain 1"/>
    <property type="match status" value="1"/>
</dbReference>
<keyword evidence="10" id="KW-1185">Reference proteome</keyword>
<sequence length="671" mass="71742">MAQRSEPKPPADDGARTDARATKVVTGAVIDGRYRVLSPLGEGGMGTVLIAEHVELGRRVALKVLQERVGDDPTMRKRFQREAKTLATMSHPNIVALNDYGIWEGTPYLVMELLEGRTLRDLLDAERVLPLRRALVIAQQILRALSYAHGLGVIHRDLKPGNVFLQALPDDVDHVKLLDFGFAKFVNQASSSMVSSDGIVLGTPAYMAPEQAGGTVDHRADVYASAVLIFEMLSGRRPFEGEPLEMLRARLVADPPRLGEVLRDVDVAPELEEALSRALSRRPVDRTESAAELSRALAKLGPDAIATRAKGAKPSAKKPPTTKATTQELGSKDLGRVRPPAPRRRRRRSVSPLWALLALVSLAGLALAGWRATPWGAEHDPLEMLRETWSAGAPPASVPEVIEEAPALEPSPAIDDDAIVQAPPPAPAPEVTEPLELPTDVPPLEPPPVIDLAAAALVEAPPVDPALEAIAPDEAAALVAEEPAPVVAEVAPADEVEPVIAEPAPVADESEPIADAPSEAPSADVIEDPWTRPIPTELAALRARVLDAPALPAPIDLRRVASYARQDPSDARAIVLLAHGYVRIRWMAEALERYEEAHRIDASLRGDPLMQQNLVALSTSPVVGARASALVTSIYGREALVVIDAALASPTLDERGRAQLSALRDAIAALP</sequence>
<keyword evidence="7" id="KW-1133">Transmembrane helix</keyword>
<dbReference type="SMART" id="SM00220">
    <property type="entry name" value="S_TKc"/>
    <property type="match status" value="1"/>
</dbReference>
<evidence type="ECO:0000313" key="10">
    <source>
        <dbReference type="Proteomes" id="UP000034883"/>
    </source>
</evidence>
<keyword evidence="7" id="KW-0812">Transmembrane</keyword>
<evidence type="ECO:0000256" key="3">
    <source>
        <dbReference type="ARBA" id="ARBA00022777"/>
    </source>
</evidence>
<dbReference type="PANTHER" id="PTHR43289:SF6">
    <property type="entry name" value="SERINE_THREONINE-PROTEIN KINASE NEKL-3"/>
    <property type="match status" value="1"/>
</dbReference>
<dbReference type="PROSITE" id="PS00108">
    <property type="entry name" value="PROTEIN_KINASE_ST"/>
    <property type="match status" value="1"/>
</dbReference>
<feature type="region of interest" description="Disordered" evidence="6">
    <location>
        <begin position="1"/>
        <end position="20"/>
    </location>
</feature>
<dbReference type="GO" id="GO:0005524">
    <property type="term" value="F:ATP binding"/>
    <property type="evidence" value="ECO:0007669"/>
    <property type="project" value="UniProtKB-UniRule"/>
</dbReference>
<evidence type="ECO:0000256" key="6">
    <source>
        <dbReference type="SAM" id="MobiDB-lite"/>
    </source>
</evidence>
<evidence type="ECO:0000256" key="7">
    <source>
        <dbReference type="SAM" id="Phobius"/>
    </source>
</evidence>
<feature type="domain" description="Protein kinase" evidence="8">
    <location>
        <begin position="34"/>
        <end position="298"/>
    </location>
</feature>
<dbReference type="CDD" id="cd14014">
    <property type="entry name" value="STKc_PknB_like"/>
    <property type="match status" value="1"/>
</dbReference>
<dbReference type="STRING" id="927083.DB32_001612"/>
<dbReference type="Gene3D" id="1.10.510.10">
    <property type="entry name" value="Transferase(Phosphotransferase) domain 1"/>
    <property type="match status" value="1"/>
</dbReference>
<keyword evidence="9" id="KW-0723">Serine/threonine-protein kinase</keyword>
<feature type="compositionally biased region" description="Low complexity" evidence="6">
    <location>
        <begin position="312"/>
        <end position="326"/>
    </location>
</feature>
<dbReference type="Pfam" id="PF00069">
    <property type="entry name" value="Pkinase"/>
    <property type="match status" value="1"/>
</dbReference>
<evidence type="ECO:0000256" key="5">
    <source>
        <dbReference type="PROSITE-ProRule" id="PRU10141"/>
    </source>
</evidence>